<dbReference type="Proteomes" id="UP001499988">
    <property type="component" value="Unassembled WGS sequence"/>
</dbReference>
<sequence>MPESGVQLFHTEGCHLCEQAEGLLQSIQVAYEATEICAQPEWVERYGIRIPVIRRPDGQELGWPFDLSQLKAFLEEAV</sequence>
<proteinExistence type="predicted"/>
<reference evidence="2" key="1">
    <citation type="journal article" date="2019" name="Int. J. Syst. Evol. Microbiol.">
        <title>The Global Catalogue of Microorganisms (GCM) 10K type strain sequencing project: providing services to taxonomists for standard genome sequencing and annotation.</title>
        <authorList>
            <consortium name="The Broad Institute Genomics Platform"/>
            <consortium name="The Broad Institute Genome Sequencing Center for Infectious Disease"/>
            <person name="Wu L."/>
            <person name="Ma J."/>
        </authorList>
    </citation>
    <scope>NUCLEOTIDE SEQUENCE [LARGE SCALE GENOMIC DNA]</scope>
    <source>
        <strain evidence="2">JCM 18401</strain>
    </source>
</reference>
<dbReference type="EMBL" id="BAABJZ010000096">
    <property type="protein sequence ID" value="GAA4896103.1"/>
    <property type="molecule type" value="Genomic_DNA"/>
</dbReference>
<comment type="caution">
    <text evidence="1">The sequence shown here is derived from an EMBL/GenBank/DDBJ whole genome shotgun (WGS) entry which is preliminary data.</text>
</comment>
<gene>
    <name evidence="1" type="ORF">GCM10023333_31620</name>
</gene>
<protein>
    <submittedName>
        <fullName evidence="1">Glutaredoxin family protein</fullName>
    </submittedName>
</protein>
<accession>A0ABP9F8Y5</accession>
<dbReference type="Pfam" id="PF05768">
    <property type="entry name" value="Glrx-like"/>
    <property type="match status" value="1"/>
</dbReference>
<name>A0ABP9F8Y5_9GAMM</name>
<dbReference type="InterPro" id="IPR008554">
    <property type="entry name" value="Glutaredoxin-like"/>
</dbReference>
<dbReference type="SUPFAM" id="SSF52833">
    <property type="entry name" value="Thioredoxin-like"/>
    <property type="match status" value="1"/>
</dbReference>
<dbReference type="InterPro" id="IPR036249">
    <property type="entry name" value="Thioredoxin-like_sf"/>
</dbReference>
<evidence type="ECO:0000313" key="2">
    <source>
        <dbReference type="Proteomes" id="UP001499988"/>
    </source>
</evidence>
<organism evidence="1 2">
    <name type="scientific">Ferrimonas pelagia</name>
    <dbReference type="NCBI Taxonomy" id="1177826"/>
    <lineage>
        <taxon>Bacteria</taxon>
        <taxon>Pseudomonadati</taxon>
        <taxon>Pseudomonadota</taxon>
        <taxon>Gammaproteobacteria</taxon>
        <taxon>Alteromonadales</taxon>
        <taxon>Ferrimonadaceae</taxon>
        <taxon>Ferrimonas</taxon>
    </lineage>
</organism>
<dbReference type="Gene3D" id="3.40.30.10">
    <property type="entry name" value="Glutaredoxin"/>
    <property type="match status" value="1"/>
</dbReference>
<evidence type="ECO:0000313" key="1">
    <source>
        <dbReference type="EMBL" id="GAA4896103.1"/>
    </source>
</evidence>
<keyword evidence="2" id="KW-1185">Reference proteome</keyword>